<evidence type="ECO:0000313" key="4">
    <source>
        <dbReference type="Proteomes" id="UP000030686"/>
    </source>
</evidence>
<name>W6Q539_PENRF</name>
<dbReference type="EMBL" id="HG792016">
    <property type="protein sequence ID" value="CDM31743.1"/>
    <property type="molecule type" value="Genomic_DNA"/>
</dbReference>
<accession>W6Q539</accession>
<keyword evidence="4" id="KW-1185">Reference proteome</keyword>
<dbReference type="OMA" id="PIPCSNT"/>
<keyword evidence="1" id="KW-0175">Coiled coil</keyword>
<proteinExistence type="predicted"/>
<reference evidence="3" key="1">
    <citation type="journal article" date="2014" name="Nat. Commun.">
        <title>Multiple recent horizontal transfers of a large genomic region in cheese making fungi.</title>
        <authorList>
            <person name="Cheeseman K."/>
            <person name="Ropars J."/>
            <person name="Renault P."/>
            <person name="Dupont J."/>
            <person name="Gouzy J."/>
            <person name="Branca A."/>
            <person name="Abraham A.L."/>
            <person name="Ceppi M."/>
            <person name="Conseiller E."/>
            <person name="Debuchy R."/>
            <person name="Malagnac F."/>
            <person name="Goarin A."/>
            <person name="Silar P."/>
            <person name="Lacoste S."/>
            <person name="Sallet E."/>
            <person name="Bensimon A."/>
            <person name="Giraud T."/>
            <person name="Brygoo Y."/>
        </authorList>
    </citation>
    <scope>NUCLEOTIDE SEQUENCE [LARGE SCALE GENOMIC DNA]</scope>
    <source>
        <strain evidence="3">FM164</strain>
    </source>
</reference>
<dbReference type="AlphaFoldDB" id="W6Q539"/>
<evidence type="ECO:0000256" key="1">
    <source>
        <dbReference type="SAM" id="Coils"/>
    </source>
</evidence>
<feature type="coiled-coil region" evidence="1">
    <location>
        <begin position="41"/>
        <end position="68"/>
    </location>
</feature>
<organism evidence="3 4">
    <name type="scientific">Penicillium roqueforti (strain FM164)</name>
    <dbReference type="NCBI Taxonomy" id="1365484"/>
    <lineage>
        <taxon>Eukaryota</taxon>
        <taxon>Fungi</taxon>
        <taxon>Dikarya</taxon>
        <taxon>Ascomycota</taxon>
        <taxon>Pezizomycotina</taxon>
        <taxon>Eurotiomycetes</taxon>
        <taxon>Eurotiomycetidae</taxon>
        <taxon>Eurotiales</taxon>
        <taxon>Aspergillaceae</taxon>
        <taxon>Penicillium</taxon>
    </lineage>
</organism>
<gene>
    <name evidence="3" type="ORF">PROQFM164_S02g001894</name>
</gene>
<protein>
    <submittedName>
        <fullName evidence="3">Genomic scaffold, ProqFM164S02</fullName>
    </submittedName>
</protein>
<dbReference type="OrthoDB" id="5421041at2759"/>
<evidence type="ECO:0000313" key="3">
    <source>
        <dbReference type="EMBL" id="CDM31743.1"/>
    </source>
</evidence>
<sequence>MSSIDSSPLVNSGSLRGFVKYMGILASSSEAQFASAVLGEITQQRERNHFQEEELKKLRKEILEINETKRTTIADMFIANENEKAKQRDSATQIESLRATIDAKEKNIAAFSKDLGASKQKIAKLELNLSQELTKGTKSADEINVLRESLKEKDRTIDQMRTAGSKLKSMLSAEEKKTKDLEGANTSMDTELQAVKAHIQRLEEFPIQPSAILEDFVVTKFTSLWTSAKSGLFPLLEQDVPEDTLKEKSIWEKLRKADRILLPPSFPLIPSNSLAAKAVRSALILAVLFREIDRRIFKPSYFLSGRNSLHEALSHLAENNGEKEAFCRRILLSIDPHAEYVALKAEIQAVVQTMSSFVEGLFPEAQHELFRTKTKSIVQDAAEFWLPIQRSQQKFEIDFEPSDLDDNEWDRFPLAGENTKPVAQDIHGFYLLNVFPCISLVEDGDHDPLTKVIQLRDSQELYLAAQNEATQVATSAITRRPRPRRQSTAGSNRRPFLGGNSTKG</sequence>
<evidence type="ECO:0000256" key="2">
    <source>
        <dbReference type="SAM" id="MobiDB-lite"/>
    </source>
</evidence>
<feature type="region of interest" description="Disordered" evidence="2">
    <location>
        <begin position="475"/>
        <end position="504"/>
    </location>
</feature>
<dbReference type="Proteomes" id="UP000030686">
    <property type="component" value="Unassembled WGS sequence"/>
</dbReference>